<dbReference type="Pfam" id="PF12937">
    <property type="entry name" value="F-box-like"/>
    <property type="match status" value="1"/>
</dbReference>
<reference evidence="2" key="1">
    <citation type="submission" date="2024-10" db="EMBL/GenBank/DDBJ databases">
        <authorList>
            <person name="Ryan C."/>
        </authorList>
    </citation>
    <scope>NUCLEOTIDE SEQUENCE [LARGE SCALE GENOMIC DNA]</scope>
</reference>
<dbReference type="InterPro" id="IPR013187">
    <property type="entry name" value="F-box-assoc_dom_typ3"/>
</dbReference>
<dbReference type="SMART" id="SM00256">
    <property type="entry name" value="FBOX"/>
    <property type="match status" value="1"/>
</dbReference>
<evidence type="ECO:0000313" key="2">
    <source>
        <dbReference type="EMBL" id="CAL5006440.1"/>
    </source>
</evidence>
<feature type="domain" description="F-box" evidence="1">
    <location>
        <begin position="14"/>
        <end position="60"/>
    </location>
</feature>
<dbReference type="EMBL" id="OZ075137">
    <property type="protein sequence ID" value="CAL5006440.1"/>
    <property type="molecule type" value="Genomic_DNA"/>
</dbReference>
<gene>
    <name evidence="2" type="ORF">URODEC1_LOCUS68032</name>
</gene>
<proteinExistence type="predicted"/>
<dbReference type="CDD" id="cd22157">
    <property type="entry name" value="F-box_AtFBW1-like"/>
    <property type="match status" value="1"/>
</dbReference>
<organism evidence="2 3">
    <name type="scientific">Urochloa decumbens</name>
    <dbReference type="NCBI Taxonomy" id="240449"/>
    <lineage>
        <taxon>Eukaryota</taxon>
        <taxon>Viridiplantae</taxon>
        <taxon>Streptophyta</taxon>
        <taxon>Embryophyta</taxon>
        <taxon>Tracheophyta</taxon>
        <taxon>Spermatophyta</taxon>
        <taxon>Magnoliopsida</taxon>
        <taxon>Liliopsida</taxon>
        <taxon>Poales</taxon>
        <taxon>Poaceae</taxon>
        <taxon>PACMAD clade</taxon>
        <taxon>Panicoideae</taxon>
        <taxon>Panicodae</taxon>
        <taxon>Paniceae</taxon>
        <taxon>Melinidinae</taxon>
        <taxon>Urochloa</taxon>
    </lineage>
</organism>
<dbReference type="AlphaFoldDB" id="A0ABC9BUY5"/>
<dbReference type="InterPro" id="IPR001810">
    <property type="entry name" value="F-box_dom"/>
</dbReference>
<sequence length="361" mass="40294">MESSRRNLAVAAVTSHGGVLPLDVLFDVLVRLPANEICRLRAVCRPWRSLTSDSAFLKAHAARHPASLVASFRDDPHHVHILDLSGHVIKRMASPSGEALLCSCLDLICFGEREKSVNCCLINPRLAGGGPDREPAYNVFALGRVESTGEYKMLMVSCMTYDCNPNEFDQLCHVLTLNGGTRWRSTVGPEFLVKMEAMDNSVVVSGAVYYLWADSYVYEFQKEFLDDNPLDCIASFDFETESWCSIRVPHLVDDHGGHDDDDDKFDEYIDMWSRSALGELKGYLVMAHNNRCYSSTLDLWFLINIDNGLWVKEYSIQDPGPEALLLYDPTTNVFSEMGTGVRGVTLYTGSLLSSQRVVANV</sequence>
<dbReference type="Proteomes" id="UP001497457">
    <property type="component" value="Chromosome 27b"/>
</dbReference>
<evidence type="ECO:0000259" key="1">
    <source>
        <dbReference type="PROSITE" id="PS50181"/>
    </source>
</evidence>
<protein>
    <recommendedName>
        <fullName evidence="1">F-box domain-containing protein</fullName>
    </recommendedName>
</protein>
<accession>A0ABC9BUY5</accession>
<dbReference type="InterPro" id="IPR036047">
    <property type="entry name" value="F-box-like_dom_sf"/>
</dbReference>
<evidence type="ECO:0000313" key="3">
    <source>
        <dbReference type="Proteomes" id="UP001497457"/>
    </source>
</evidence>
<dbReference type="PROSITE" id="PS50181">
    <property type="entry name" value="FBOX"/>
    <property type="match status" value="1"/>
</dbReference>
<dbReference type="SUPFAM" id="SSF81383">
    <property type="entry name" value="F-box domain"/>
    <property type="match status" value="1"/>
</dbReference>
<dbReference type="Gene3D" id="1.20.1280.50">
    <property type="match status" value="1"/>
</dbReference>
<dbReference type="PANTHER" id="PTHR31111">
    <property type="entry name" value="BNAA05G37150D PROTEIN-RELATED"/>
    <property type="match status" value="1"/>
</dbReference>
<dbReference type="PANTHER" id="PTHR31111:SF133">
    <property type="entry name" value="OS07G0196600 PROTEIN"/>
    <property type="match status" value="1"/>
</dbReference>
<name>A0ABC9BUY5_9POAL</name>
<keyword evidence="3" id="KW-1185">Reference proteome</keyword>
<dbReference type="Pfam" id="PF08268">
    <property type="entry name" value="FBA_3"/>
    <property type="match status" value="1"/>
</dbReference>